<feature type="transmembrane region" description="Helical" evidence="6">
    <location>
        <begin position="124"/>
        <end position="143"/>
    </location>
</feature>
<feature type="transmembrane region" description="Helical" evidence="6">
    <location>
        <begin position="28"/>
        <end position="51"/>
    </location>
</feature>
<evidence type="ECO:0000256" key="4">
    <source>
        <dbReference type="ARBA" id="ARBA00023136"/>
    </source>
</evidence>
<feature type="transmembrane region" description="Helical" evidence="6">
    <location>
        <begin position="155"/>
        <end position="175"/>
    </location>
</feature>
<feature type="region of interest" description="Disordered" evidence="5">
    <location>
        <begin position="1"/>
        <end position="21"/>
    </location>
</feature>
<dbReference type="Gene3D" id="1.20.1720.10">
    <property type="entry name" value="Multidrug resistance protein D"/>
    <property type="match status" value="1"/>
</dbReference>
<feature type="transmembrane region" description="Helical" evidence="6">
    <location>
        <begin position="218"/>
        <end position="236"/>
    </location>
</feature>
<feature type="transmembrane region" description="Helical" evidence="6">
    <location>
        <begin position="287"/>
        <end position="312"/>
    </location>
</feature>
<evidence type="ECO:0000313" key="9">
    <source>
        <dbReference type="Proteomes" id="UP001612812"/>
    </source>
</evidence>
<dbReference type="InterPro" id="IPR011701">
    <property type="entry name" value="MFS"/>
</dbReference>
<feature type="transmembrane region" description="Helical" evidence="6">
    <location>
        <begin position="93"/>
        <end position="118"/>
    </location>
</feature>
<dbReference type="CDD" id="cd17321">
    <property type="entry name" value="MFS_MMR_MDR_like"/>
    <property type="match status" value="1"/>
</dbReference>
<feature type="transmembrane region" description="Helical" evidence="6">
    <location>
        <begin position="419"/>
        <end position="444"/>
    </location>
</feature>
<feature type="transmembrane region" description="Helical" evidence="6">
    <location>
        <begin position="248"/>
        <end position="266"/>
    </location>
</feature>
<dbReference type="InterPro" id="IPR036259">
    <property type="entry name" value="MFS_trans_sf"/>
</dbReference>
<dbReference type="InterPro" id="IPR020846">
    <property type="entry name" value="MFS_dom"/>
</dbReference>
<feature type="transmembrane region" description="Helical" evidence="6">
    <location>
        <begin position="380"/>
        <end position="407"/>
    </location>
</feature>
<proteinExistence type="predicted"/>
<comment type="caution">
    <text evidence="8">The sequence shown here is derived from an EMBL/GenBank/DDBJ whole genome shotgun (WGS) entry which is preliminary data.</text>
</comment>
<keyword evidence="9" id="KW-1185">Reference proteome</keyword>
<evidence type="ECO:0000259" key="7">
    <source>
        <dbReference type="PROSITE" id="PS50850"/>
    </source>
</evidence>
<name>A0ABW7ZGV2_9ACTN</name>
<dbReference type="SUPFAM" id="SSF103473">
    <property type="entry name" value="MFS general substrate transporter"/>
    <property type="match status" value="1"/>
</dbReference>
<feature type="transmembrane region" description="Helical" evidence="6">
    <location>
        <begin position="352"/>
        <end position="374"/>
    </location>
</feature>
<gene>
    <name evidence="8" type="ORF">ACIBP4_07265</name>
</gene>
<comment type="subcellular location">
    <subcellularLocation>
        <location evidence="1">Cell membrane</location>
        <topology evidence="1">Multi-pass membrane protein</topology>
    </subcellularLocation>
</comment>
<feature type="domain" description="Major facilitator superfamily (MFS) profile" evidence="7">
    <location>
        <begin position="27"/>
        <end position="485"/>
    </location>
</feature>
<keyword evidence="4 6" id="KW-0472">Membrane</keyword>
<feature type="transmembrane region" description="Helical" evidence="6">
    <location>
        <begin position="456"/>
        <end position="478"/>
    </location>
</feature>
<dbReference type="Gene3D" id="1.20.1250.20">
    <property type="entry name" value="MFS general substrate transporter like domains"/>
    <property type="match status" value="1"/>
</dbReference>
<reference evidence="8 9" key="1">
    <citation type="submission" date="2024-10" db="EMBL/GenBank/DDBJ databases">
        <title>The Natural Products Discovery Center: Release of the First 8490 Sequenced Strains for Exploring Actinobacteria Biosynthetic Diversity.</title>
        <authorList>
            <person name="Kalkreuter E."/>
            <person name="Kautsar S.A."/>
            <person name="Yang D."/>
            <person name="Bader C.D."/>
            <person name="Teijaro C.N."/>
            <person name="Fluegel L."/>
            <person name="Davis C.M."/>
            <person name="Simpson J.R."/>
            <person name="Lauterbach L."/>
            <person name="Steele A.D."/>
            <person name="Gui C."/>
            <person name="Meng S."/>
            <person name="Li G."/>
            <person name="Viehrig K."/>
            <person name="Ye F."/>
            <person name="Su P."/>
            <person name="Kiefer A.F."/>
            <person name="Nichols A."/>
            <person name="Cepeda A.J."/>
            <person name="Yan W."/>
            <person name="Fan B."/>
            <person name="Jiang Y."/>
            <person name="Adhikari A."/>
            <person name="Zheng C.-J."/>
            <person name="Schuster L."/>
            <person name="Cowan T.M."/>
            <person name="Smanski M.J."/>
            <person name="Chevrette M.G."/>
            <person name="De Carvalho L.P.S."/>
            <person name="Shen B."/>
        </authorList>
    </citation>
    <scope>NUCLEOTIDE SEQUENCE [LARGE SCALE GENOMIC DNA]</scope>
    <source>
        <strain evidence="8 9">NPDC049845</strain>
    </source>
</reference>
<evidence type="ECO:0000256" key="5">
    <source>
        <dbReference type="SAM" id="MobiDB-lite"/>
    </source>
</evidence>
<sequence length="485" mass="49914">MAAISTQPAASPGGEPTSVPDAPGRGTLLVVLTGVFMTTLDFFIVNVAIPSTQRDLDASAAEVQWIVAGFGLAYGVGLITGGRLGDLYGRRKMFSLGMILFTIASAACGLAPTAGFLIGARVAQGVAAALLAPQVLAILRTAFTGLAQAKAFSAYGLSMGLAAVFGQLIGGLLIKADIFGLDWRSCFLINIPVGIVTLLLVPKFVPESRAPGRPRLDPVGMFLVTLALVATVLPLIEGREQDWPAWTIVSFVVAVVLFAIFGTVQARMAANDKGPLLNPAMFRERAFTVGLLAQLVFWMGQASFFLVFALYVQEGRGLDALGAGLIFVAIGVGYLATSVNAHHLARRLGRQVLAVGGLVMAVGLVLVALAVHRIGVGGNIGWLVPGLILDGAGMGMVVGPLAATVLARVSPHNAGAAGGVLATGLQIGNAIGVSIIGLIFYGALGDAPRPADFAHAFNLSLIYLIVVGVVLAGLVQLLPNGAPKK</sequence>
<keyword evidence="2 6" id="KW-0812">Transmembrane</keyword>
<feature type="transmembrane region" description="Helical" evidence="6">
    <location>
        <begin position="63"/>
        <end position="81"/>
    </location>
</feature>
<organism evidence="8 9">
    <name type="scientific">Micromonospora maritima</name>
    <dbReference type="NCBI Taxonomy" id="986711"/>
    <lineage>
        <taxon>Bacteria</taxon>
        <taxon>Bacillati</taxon>
        <taxon>Actinomycetota</taxon>
        <taxon>Actinomycetes</taxon>
        <taxon>Micromonosporales</taxon>
        <taxon>Micromonosporaceae</taxon>
        <taxon>Micromonospora</taxon>
    </lineage>
</organism>
<keyword evidence="3 6" id="KW-1133">Transmembrane helix</keyword>
<evidence type="ECO:0000313" key="8">
    <source>
        <dbReference type="EMBL" id="MFI7262085.1"/>
    </source>
</evidence>
<dbReference type="PROSITE" id="PS50850">
    <property type="entry name" value="MFS"/>
    <property type="match status" value="1"/>
</dbReference>
<evidence type="ECO:0000256" key="1">
    <source>
        <dbReference type="ARBA" id="ARBA00004651"/>
    </source>
</evidence>
<feature type="transmembrane region" description="Helical" evidence="6">
    <location>
        <begin position="318"/>
        <end position="340"/>
    </location>
</feature>
<protein>
    <submittedName>
        <fullName evidence="8">MFS transporter</fullName>
    </submittedName>
</protein>
<dbReference type="PANTHER" id="PTHR42718:SF39">
    <property type="entry name" value="ACTINORHODIN TRANSPORTER-RELATED"/>
    <property type="match status" value="1"/>
</dbReference>
<evidence type="ECO:0000256" key="3">
    <source>
        <dbReference type="ARBA" id="ARBA00022989"/>
    </source>
</evidence>
<dbReference type="PANTHER" id="PTHR42718">
    <property type="entry name" value="MAJOR FACILITATOR SUPERFAMILY MULTIDRUG TRANSPORTER MFSC"/>
    <property type="match status" value="1"/>
</dbReference>
<dbReference type="Proteomes" id="UP001612812">
    <property type="component" value="Unassembled WGS sequence"/>
</dbReference>
<feature type="transmembrane region" description="Helical" evidence="6">
    <location>
        <begin position="187"/>
        <end position="206"/>
    </location>
</feature>
<evidence type="ECO:0000256" key="2">
    <source>
        <dbReference type="ARBA" id="ARBA00022692"/>
    </source>
</evidence>
<evidence type="ECO:0000256" key="6">
    <source>
        <dbReference type="SAM" id="Phobius"/>
    </source>
</evidence>
<dbReference type="Pfam" id="PF07690">
    <property type="entry name" value="MFS_1"/>
    <property type="match status" value="1"/>
</dbReference>
<accession>A0ABW7ZGV2</accession>
<dbReference type="RefSeq" id="WP_396767763.1">
    <property type="nucleotide sequence ID" value="NZ_JBITLA010000001.1"/>
</dbReference>
<dbReference type="EMBL" id="JBITLE010000002">
    <property type="protein sequence ID" value="MFI7262085.1"/>
    <property type="molecule type" value="Genomic_DNA"/>
</dbReference>